<evidence type="ECO:0000256" key="4">
    <source>
        <dbReference type="ARBA" id="ARBA00022741"/>
    </source>
</evidence>
<keyword evidence="6" id="KW-0315">Glutamine amidotransferase</keyword>
<name>A0A327VMX1_9BACT</name>
<dbReference type="Pfam" id="PF00733">
    <property type="entry name" value="Asn_synthase"/>
    <property type="match status" value="2"/>
</dbReference>
<dbReference type="GO" id="GO:0005524">
    <property type="term" value="F:ATP binding"/>
    <property type="evidence" value="ECO:0007669"/>
    <property type="project" value="UniProtKB-KW"/>
</dbReference>
<gene>
    <name evidence="10" type="ORF">CLV59_108191</name>
</gene>
<reference evidence="10 11" key="1">
    <citation type="submission" date="2018-06" db="EMBL/GenBank/DDBJ databases">
        <title>Genomic Encyclopedia of Archaeal and Bacterial Type Strains, Phase II (KMG-II): from individual species to whole genera.</title>
        <authorList>
            <person name="Goeker M."/>
        </authorList>
    </citation>
    <scope>NUCLEOTIDE SEQUENCE [LARGE SCALE GENOMIC DNA]</scope>
    <source>
        <strain evidence="10 11">DSM 29821</strain>
    </source>
</reference>
<dbReference type="Gene3D" id="3.40.50.620">
    <property type="entry name" value="HUPs"/>
    <property type="match status" value="2"/>
</dbReference>
<comment type="pathway">
    <text evidence="1">Amino-acid biosynthesis; L-asparagine biosynthesis; L-asparagine from L-aspartate (L-Gln route): step 1/1.</text>
</comment>
<evidence type="ECO:0000256" key="2">
    <source>
        <dbReference type="ARBA" id="ARBA00005752"/>
    </source>
</evidence>
<comment type="similarity">
    <text evidence="2">Belongs to the asparagine synthetase family.</text>
</comment>
<dbReference type="RefSeq" id="WP_111594387.1">
    <property type="nucleotide sequence ID" value="NZ_QLMA01000008.1"/>
</dbReference>
<dbReference type="PANTHER" id="PTHR43284">
    <property type="entry name" value="ASPARAGINE SYNTHETASE (GLUTAMINE-HYDROLYZING)"/>
    <property type="match status" value="1"/>
</dbReference>
<sequence length="610" mass="70363">MSGFIGIISSQPQETNTALLDLSAIAIASCCDDYTGSWHSHQADLRFGWLKTSEDTAEEHLPFSVDENLRIVGDVRLDNRIALVTELGAFFEAINSSTPDSYLLLYAYKHWGEDCLQHIAGDFAFAIWNEQTGNLFCARDHFGLIPFYYASYEKRFLFTNFYHALKDIPDLMSELSDDVLQDYLRSGQNKRFDQTIYKKIKKLPPAHKLIYEDGETYISRYWEIPSHMEPIRYKTTKEYVSHFYNLFEQSIKDRTRSNKIASSLSGGMDSSSITAIAKKVLNENYGDNHTLVSFNIAYTQLVSEKEGYFAMLISRHLNIPIEQYIAEDYVKNVAQPLTTWIPEPAGVPSATAESQILSDTTTFSRIYLTGFGGDPLFEFEPLSHRRLSMQGYWLQPFLDNLIFYKTFGHLIRTIGQKIRKLIKKEPINNDKTPFWFNSSSVPDRYSPIKPNKDTPSMRSNFSMTENPYWSWLFETSHPGFTGKKVKVRQPFFTLDLYLFILALPPHVLYQKSLLRMSMIPYLPGEVIRRPKTLLFGNPLSQNLKKQEIQDRLEEIITQSGDFLAGKIDVPNLLAAIRDPVYADMSYTYFLPVSHVLLWKNYTFNNFTNLK</sequence>
<evidence type="ECO:0000256" key="1">
    <source>
        <dbReference type="ARBA" id="ARBA00005187"/>
    </source>
</evidence>
<feature type="binding site" evidence="8">
    <location>
        <position position="296"/>
    </location>
    <ligand>
        <name>ATP</name>
        <dbReference type="ChEBI" id="CHEBI:30616"/>
    </ligand>
</feature>
<keyword evidence="11" id="KW-1185">Reference proteome</keyword>
<dbReference type="PIRSF" id="PIRSF001589">
    <property type="entry name" value="Asn_synthetase_glu-h"/>
    <property type="match status" value="1"/>
</dbReference>
<evidence type="ECO:0000259" key="9">
    <source>
        <dbReference type="PROSITE" id="PS51278"/>
    </source>
</evidence>
<evidence type="ECO:0000313" key="11">
    <source>
        <dbReference type="Proteomes" id="UP000249819"/>
    </source>
</evidence>
<feature type="binding site" evidence="8">
    <location>
        <position position="100"/>
    </location>
    <ligand>
        <name>L-glutamine</name>
        <dbReference type="ChEBI" id="CHEBI:58359"/>
    </ligand>
</feature>
<dbReference type="GO" id="GO:0004066">
    <property type="term" value="F:asparagine synthase (glutamine-hydrolyzing) activity"/>
    <property type="evidence" value="ECO:0007669"/>
    <property type="project" value="UniProtKB-EC"/>
</dbReference>
<dbReference type="InterPro" id="IPR006426">
    <property type="entry name" value="Asn_synth_AEB"/>
</dbReference>
<evidence type="ECO:0000256" key="5">
    <source>
        <dbReference type="ARBA" id="ARBA00022840"/>
    </source>
</evidence>
<accession>A0A327VMX1</accession>
<dbReference type="InterPro" id="IPR014729">
    <property type="entry name" value="Rossmann-like_a/b/a_fold"/>
</dbReference>
<dbReference type="InterPro" id="IPR029055">
    <property type="entry name" value="Ntn_hydrolases_N"/>
</dbReference>
<keyword evidence="5 8" id="KW-0067">ATP-binding</keyword>
<dbReference type="Gene3D" id="3.60.20.10">
    <property type="entry name" value="Glutamine Phosphoribosylpyrophosphate, subunit 1, domain 1"/>
    <property type="match status" value="1"/>
</dbReference>
<organism evidence="10 11">
    <name type="scientific">Chitinophaga dinghuensis</name>
    <dbReference type="NCBI Taxonomy" id="1539050"/>
    <lineage>
        <taxon>Bacteria</taxon>
        <taxon>Pseudomonadati</taxon>
        <taxon>Bacteroidota</taxon>
        <taxon>Chitinophagia</taxon>
        <taxon>Chitinophagales</taxon>
        <taxon>Chitinophagaceae</taxon>
        <taxon>Chitinophaga</taxon>
    </lineage>
</organism>
<dbReference type="OrthoDB" id="9763290at2"/>
<dbReference type="SUPFAM" id="SSF52402">
    <property type="entry name" value="Adenine nucleotide alpha hydrolases-like"/>
    <property type="match status" value="1"/>
</dbReference>
<evidence type="ECO:0000256" key="8">
    <source>
        <dbReference type="PIRSR" id="PIRSR001589-2"/>
    </source>
</evidence>
<dbReference type="Pfam" id="PF13537">
    <property type="entry name" value="GATase_7"/>
    <property type="match status" value="1"/>
</dbReference>
<dbReference type="EMBL" id="QLMA01000008">
    <property type="protein sequence ID" value="RAJ76671.1"/>
    <property type="molecule type" value="Genomic_DNA"/>
</dbReference>
<dbReference type="InterPro" id="IPR001962">
    <property type="entry name" value="Asn_synthase"/>
</dbReference>
<dbReference type="EC" id="6.3.5.4" evidence="3"/>
<dbReference type="InterPro" id="IPR033738">
    <property type="entry name" value="AsnB_N"/>
</dbReference>
<dbReference type="PANTHER" id="PTHR43284:SF1">
    <property type="entry name" value="ASPARAGINE SYNTHETASE"/>
    <property type="match status" value="1"/>
</dbReference>
<dbReference type="AlphaFoldDB" id="A0A327VMX1"/>
<protein>
    <recommendedName>
        <fullName evidence="3">asparagine synthase (glutamine-hydrolyzing)</fullName>
        <ecNumber evidence="3">6.3.5.4</ecNumber>
    </recommendedName>
</protein>
<dbReference type="Proteomes" id="UP000249819">
    <property type="component" value="Unassembled WGS sequence"/>
</dbReference>
<dbReference type="InterPro" id="IPR051786">
    <property type="entry name" value="ASN_synthetase/amidase"/>
</dbReference>
<dbReference type="GO" id="GO:0006529">
    <property type="term" value="P:asparagine biosynthetic process"/>
    <property type="evidence" value="ECO:0007669"/>
    <property type="project" value="InterPro"/>
</dbReference>
<dbReference type="InterPro" id="IPR017932">
    <property type="entry name" value="GATase_2_dom"/>
</dbReference>
<keyword evidence="4 8" id="KW-0547">Nucleotide-binding</keyword>
<feature type="domain" description="Glutamine amidotransferase type-2" evidence="9">
    <location>
        <begin position="2"/>
        <end position="214"/>
    </location>
</feature>
<dbReference type="CDD" id="cd00712">
    <property type="entry name" value="AsnB"/>
    <property type="match status" value="1"/>
</dbReference>
<evidence type="ECO:0000256" key="6">
    <source>
        <dbReference type="ARBA" id="ARBA00022962"/>
    </source>
</evidence>
<evidence type="ECO:0000256" key="3">
    <source>
        <dbReference type="ARBA" id="ARBA00012737"/>
    </source>
</evidence>
<evidence type="ECO:0000313" key="10">
    <source>
        <dbReference type="EMBL" id="RAJ76671.1"/>
    </source>
</evidence>
<comment type="catalytic activity">
    <reaction evidence="7">
        <text>L-aspartate + L-glutamine + ATP + H2O = L-asparagine + L-glutamate + AMP + diphosphate + H(+)</text>
        <dbReference type="Rhea" id="RHEA:12228"/>
        <dbReference type="ChEBI" id="CHEBI:15377"/>
        <dbReference type="ChEBI" id="CHEBI:15378"/>
        <dbReference type="ChEBI" id="CHEBI:29985"/>
        <dbReference type="ChEBI" id="CHEBI:29991"/>
        <dbReference type="ChEBI" id="CHEBI:30616"/>
        <dbReference type="ChEBI" id="CHEBI:33019"/>
        <dbReference type="ChEBI" id="CHEBI:58048"/>
        <dbReference type="ChEBI" id="CHEBI:58359"/>
        <dbReference type="ChEBI" id="CHEBI:456215"/>
        <dbReference type="EC" id="6.3.5.4"/>
    </reaction>
</comment>
<proteinExistence type="inferred from homology"/>
<comment type="caution">
    <text evidence="10">The sequence shown here is derived from an EMBL/GenBank/DDBJ whole genome shotgun (WGS) entry which is preliminary data.</text>
</comment>
<evidence type="ECO:0000256" key="7">
    <source>
        <dbReference type="ARBA" id="ARBA00048741"/>
    </source>
</evidence>
<dbReference type="GO" id="GO:0005829">
    <property type="term" value="C:cytosol"/>
    <property type="evidence" value="ECO:0007669"/>
    <property type="project" value="TreeGrafter"/>
</dbReference>
<dbReference type="PROSITE" id="PS51278">
    <property type="entry name" value="GATASE_TYPE_2"/>
    <property type="match status" value="1"/>
</dbReference>
<dbReference type="SUPFAM" id="SSF56235">
    <property type="entry name" value="N-terminal nucleophile aminohydrolases (Ntn hydrolases)"/>
    <property type="match status" value="1"/>
</dbReference>